<dbReference type="CDD" id="cd16147">
    <property type="entry name" value="G6S"/>
    <property type="match status" value="1"/>
</dbReference>
<comment type="PTM">
    <text evidence="6">The conversion to 3-oxoalanine (also known as C-formylglycine, FGly), of a serine or cysteine residue in prokaryotes and of a cysteine residue in eukaryotes, is critical for catalytic activity.</text>
</comment>
<sequence length="523" mass="60349">MFITLFLLLLKTISGNTSLSANVILIITDDQDVLLNGLKPMSKTVKLLGNKGVIFENAYTNSPICCPSRSTILTGKYLHNTGVVNNSLSGNCSSVLWQKMHEPHSVAPILKKHKEYVTFYSGKYLNQYGHKSAGGTRHVPEGYDWWIGLKGNSIYYNYTLSVNGTAKYFNDEYLTDILVNFLFCFYFLFKAIVNEIWLSLVVLFQKEYSLDFLNQKFITQTPFFMTIATPAPHQPFTPANRHKKSFPGTKVIHTPSFNFSSKGKHWIVGMPPKTLPEDVSELDKFQKLRMQSLLAVDELVESIIYKLETLNLLKSTFLIFTSDNGYHLGQFTQPYDKRQPYETDIKIPLMIRGPKIKKKSIFKRPVSLVDLAPTILEMANIKGTDYQYQMDGKSFLKNIKKFGEPSENDKVFVEYFGETNEREFHEECDFITDPDVSHCTQDAWCKCSDSKNNTFTCVITFLNNKSIKFCKFQDNQNFTEVYDLKTDPYELHNIFENFNKSLRKYYEELLETFKNCKGNQCNF</sequence>
<dbReference type="GO" id="GO:0030203">
    <property type="term" value="P:glycosaminoglycan metabolic process"/>
    <property type="evidence" value="ECO:0007669"/>
    <property type="project" value="InterPro"/>
</dbReference>
<comment type="cofactor">
    <cofactor evidence="1">
        <name>Ca(2+)</name>
        <dbReference type="ChEBI" id="CHEBI:29108"/>
    </cofactor>
</comment>
<comment type="similarity">
    <text evidence="2">Belongs to the sulfatase family.</text>
</comment>
<feature type="signal peptide" evidence="7">
    <location>
        <begin position="1"/>
        <end position="15"/>
    </location>
</feature>
<dbReference type="Proteomes" id="UP000192223">
    <property type="component" value="Unplaced"/>
</dbReference>
<dbReference type="Pfam" id="PF00884">
    <property type="entry name" value="Sulfatase"/>
    <property type="match status" value="1"/>
</dbReference>
<dbReference type="PANTHER" id="PTHR43108">
    <property type="entry name" value="N-ACETYLGLUCOSAMINE-6-SULFATASE FAMILY MEMBER"/>
    <property type="match status" value="1"/>
</dbReference>
<dbReference type="OrthoDB" id="96314at2759"/>
<accession>A0A7F5R5M8</accession>
<evidence type="ECO:0000256" key="6">
    <source>
        <dbReference type="PIRSR" id="PIRSR036666-50"/>
    </source>
</evidence>
<dbReference type="InterPro" id="IPR012251">
    <property type="entry name" value="GlcNAc_6-SO4ase"/>
</dbReference>
<keyword evidence="9" id="KW-1185">Reference proteome</keyword>
<protein>
    <submittedName>
        <fullName evidence="10">N-acetylglucosamine-6-sulfatase-like isoform X1</fullName>
    </submittedName>
</protein>
<dbReference type="InterPro" id="IPR017850">
    <property type="entry name" value="Alkaline_phosphatase_core_sf"/>
</dbReference>
<name>A0A7F5R5M8_AGRPL</name>
<evidence type="ECO:0000256" key="7">
    <source>
        <dbReference type="SAM" id="SignalP"/>
    </source>
</evidence>
<evidence type="ECO:0000256" key="4">
    <source>
        <dbReference type="ARBA" id="ARBA00022801"/>
    </source>
</evidence>
<dbReference type="AlphaFoldDB" id="A0A7F5R5M8"/>
<evidence type="ECO:0000256" key="3">
    <source>
        <dbReference type="ARBA" id="ARBA00022729"/>
    </source>
</evidence>
<keyword evidence="5" id="KW-0325">Glycoprotein</keyword>
<reference evidence="10" key="1">
    <citation type="submission" date="2025-08" db="UniProtKB">
        <authorList>
            <consortium name="RefSeq"/>
        </authorList>
    </citation>
    <scope>IDENTIFICATION</scope>
    <source>
        <tissue evidence="10">Entire body</tissue>
    </source>
</reference>
<dbReference type="SUPFAM" id="SSF53649">
    <property type="entry name" value="Alkaline phosphatase-like"/>
    <property type="match status" value="1"/>
</dbReference>
<dbReference type="GO" id="GO:0008449">
    <property type="term" value="F:N-acetylglucosamine-6-sulfatase activity"/>
    <property type="evidence" value="ECO:0007669"/>
    <property type="project" value="InterPro"/>
</dbReference>
<gene>
    <name evidence="10" type="primary">LOC108735831</name>
</gene>
<organism evidence="9 10">
    <name type="scientific">Agrilus planipennis</name>
    <name type="common">Emerald ash borer</name>
    <name type="synonym">Agrilus marcopoli</name>
    <dbReference type="NCBI Taxonomy" id="224129"/>
    <lineage>
        <taxon>Eukaryota</taxon>
        <taxon>Metazoa</taxon>
        <taxon>Ecdysozoa</taxon>
        <taxon>Arthropoda</taxon>
        <taxon>Hexapoda</taxon>
        <taxon>Insecta</taxon>
        <taxon>Pterygota</taxon>
        <taxon>Neoptera</taxon>
        <taxon>Endopterygota</taxon>
        <taxon>Coleoptera</taxon>
        <taxon>Polyphaga</taxon>
        <taxon>Elateriformia</taxon>
        <taxon>Buprestoidea</taxon>
        <taxon>Buprestidae</taxon>
        <taxon>Agrilinae</taxon>
        <taxon>Agrilus</taxon>
    </lineage>
</organism>
<keyword evidence="4" id="KW-0378">Hydrolase</keyword>
<dbReference type="FunCoup" id="A0A7F5R5M8">
    <property type="interactions" value="619"/>
</dbReference>
<feature type="modified residue" description="3-oxoalanine (Cys)" evidence="6">
    <location>
        <position position="65"/>
    </location>
</feature>
<dbReference type="Gene3D" id="3.40.720.10">
    <property type="entry name" value="Alkaline Phosphatase, subunit A"/>
    <property type="match status" value="1"/>
</dbReference>
<dbReference type="RefSeq" id="XP_025831014.1">
    <property type="nucleotide sequence ID" value="XM_025975229.1"/>
</dbReference>
<dbReference type="GeneID" id="108735831"/>
<evidence type="ECO:0000259" key="8">
    <source>
        <dbReference type="Pfam" id="PF00884"/>
    </source>
</evidence>
<dbReference type="GO" id="GO:0005539">
    <property type="term" value="F:glycosaminoglycan binding"/>
    <property type="evidence" value="ECO:0007669"/>
    <property type="project" value="TreeGrafter"/>
</dbReference>
<keyword evidence="3 7" id="KW-0732">Signal</keyword>
<dbReference type="InterPro" id="IPR000917">
    <property type="entry name" value="Sulfatase_N"/>
</dbReference>
<dbReference type="InParanoid" id="A0A7F5R5M8"/>
<dbReference type="PANTHER" id="PTHR43108:SF8">
    <property type="entry name" value="SD21168P"/>
    <property type="match status" value="1"/>
</dbReference>
<evidence type="ECO:0000256" key="1">
    <source>
        <dbReference type="ARBA" id="ARBA00001913"/>
    </source>
</evidence>
<feature type="domain" description="Sulfatase N-terminal" evidence="8">
    <location>
        <begin position="22"/>
        <end position="381"/>
    </location>
</feature>
<evidence type="ECO:0000256" key="5">
    <source>
        <dbReference type="ARBA" id="ARBA00023180"/>
    </source>
</evidence>
<feature type="chain" id="PRO_5029003327" evidence="7">
    <location>
        <begin position="16"/>
        <end position="523"/>
    </location>
</feature>
<evidence type="ECO:0000256" key="2">
    <source>
        <dbReference type="ARBA" id="ARBA00008779"/>
    </source>
</evidence>
<evidence type="ECO:0000313" key="10">
    <source>
        <dbReference type="RefSeq" id="XP_025831014.1"/>
    </source>
</evidence>
<dbReference type="PROSITE" id="PS00523">
    <property type="entry name" value="SULFATASE_1"/>
    <property type="match status" value="1"/>
</dbReference>
<evidence type="ECO:0000313" key="9">
    <source>
        <dbReference type="Proteomes" id="UP000192223"/>
    </source>
</evidence>
<dbReference type="InterPro" id="IPR024607">
    <property type="entry name" value="Sulfatase_CS"/>
</dbReference>
<proteinExistence type="inferred from homology"/>
<dbReference type="PIRSF" id="PIRSF036666">
    <property type="entry name" value="G6S"/>
    <property type="match status" value="1"/>
</dbReference>